<evidence type="ECO:0000256" key="14">
    <source>
        <dbReference type="ARBA" id="ARBA00036553"/>
    </source>
</evidence>
<feature type="transmembrane region" description="Helical" evidence="20">
    <location>
        <begin position="84"/>
        <end position="104"/>
    </location>
</feature>
<keyword evidence="12" id="KW-0739">Sodium transport</keyword>
<name>A0AAD6BJU2_9TELE</name>
<dbReference type="Proteomes" id="UP001219934">
    <property type="component" value="Unassembled WGS sequence"/>
</dbReference>
<evidence type="ECO:0000256" key="1">
    <source>
        <dbReference type="ARBA" id="ARBA00004424"/>
    </source>
</evidence>
<dbReference type="AlphaFoldDB" id="A0AAD6BJU2"/>
<comment type="subcellular location">
    <subcellularLocation>
        <location evidence="1">Apical cell membrane</location>
        <topology evidence="1">Multi-pass membrane protein</topology>
    </subcellularLocation>
</comment>
<keyword evidence="22" id="KW-1185">Reference proteome</keyword>
<evidence type="ECO:0000256" key="20">
    <source>
        <dbReference type="SAM" id="Phobius"/>
    </source>
</evidence>
<evidence type="ECO:0000256" key="8">
    <source>
        <dbReference type="ARBA" id="ARBA00023053"/>
    </source>
</evidence>
<feature type="transmembrane region" description="Helical" evidence="20">
    <location>
        <begin position="124"/>
        <end position="141"/>
    </location>
</feature>
<keyword evidence="7 20" id="KW-1133">Transmembrane helix</keyword>
<sequence length="304" mass="33360">MSNSTTNFYALSQSFSFSDVFVIVTYFLLNLAVGIWSSCRVSRNTLSGYFLAGRDMAWWPIGASLFASSEGSGLFIGLAGTGAAGGIATYVLLALAWVFVPVYISSGIVTMPEYLGRRFGGERIRTYLAVLSLLLSVFTKISTDLYSGALFVQVCLGWNLYLSTVLMLVVTALYTIAGGLAAVIYTDTLQTFIMIIGAIILTVTAFQKIGGYSNLERMYSMAIPSKIIPNSTCHLPREDAMHLFRDAVTGDLPWPGMTLGLTILATWYWCTDQLSTQQPYPNTISNQSQSYQHQRLLHCVSKEP</sequence>
<dbReference type="PANTHER" id="PTHR11819:SF128">
    <property type="entry name" value="SODIUM_MANNOSE COTRANSPORTER SLC5A10"/>
    <property type="match status" value="1"/>
</dbReference>
<evidence type="ECO:0000256" key="13">
    <source>
        <dbReference type="ARBA" id="ARBA00036082"/>
    </source>
</evidence>
<keyword evidence="8" id="KW-0915">Sodium</keyword>
<evidence type="ECO:0000256" key="3">
    <source>
        <dbReference type="ARBA" id="ARBA00022448"/>
    </source>
</evidence>
<evidence type="ECO:0000256" key="18">
    <source>
        <dbReference type="ARBA" id="ARBA00045692"/>
    </source>
</evidence>
<evidence type="ECO:0000256" key="16">
    <source>
        <dbReference type="ARBA" id="ARBA00041339"/>
    </source>
</evidence>
<dbReference type="PROSITE" id="PS00456">
    <property type="entry name" value="NA_SOLUT_SYMP_1"/>
    <property type="match status" value="1"/>
</dbReference>
<dbReference type="NCBIfam" id="TIGR00813">
    <property type="entry name" value="sss"/>
    <property type="match status" value="1"/>
</dbReference>
<keyword evidence="11" id="KW-0325">Glycoprotein</keyword>
<dbReference type="EMBL" id="JAPTMU010000004">
    <property type="protein sequence ID" value="KAJ4944844.1"/>
    <property type="molecule type" value="Genomic_DNA"/>
</dbReference>
<evidence type="ECO:0000313" key="22">
    <source>
        <dbReference type="Proteomes" id="UP001219934"/>
    </source>
</evidence>
<evidence type="ECO:0000256" key="12">
    <source>
        <dbReference type="ARBA" id="ARBA00023201"/>
    </source>
</evidence>
<gene>
    <name evidence="21" type="ORF">JOQ06_013384</name>
</gene>
<dbReference type="Gene3D" id="1.20.1730.10">
    <property type="entry name" value="Sodium/glucose cotransporter"/>
    <property type="match status" value="1"/>
</dbReference>
<keyword evidence="4" id="KW-1003">Cell membrane</keyword>
<keyword evidence="5" id="KW-0762">Sugar transport</keyword>
<dbReference type="PANTHER" id="PTHR11819">
    <property type="entry name" value="SOLUTE CARRIER FAMILY 5"/>
    <property type="match status" value="1"/>
</dbReference>
<keyword evidence="10 20" id="KW-0472">Membrane</keyword>
<dbReference type="PROSITE" id="PS50283">
    <property type="entry name" value="NA_SOLUT_SYMP_3"/>
    <property type="match status" value="1"/>
</dbReference>
<dbReference type="InterPro" id="IPR038377">
    <property type="entry name" value="Na/Glc_symporter_sf"/>
</dbReference>
<feature type="transmembrane region" description="Helical" evidence="20">
    <location>
        <begin position="161"/>
        <end position="185"/>
    </location>
</feature>
<dbReference type="InterPro" id="IPR018212">
    <property type="entry name" value="Na/solute_symporter_CS"/>
</dbReference>
<evidence type="ECO:0000256" key="4">
    <source>
        <dbReference type="ARBA" id="ARBA00022475"/>
    </source>
</evidence>
<feature type="transmembrane region" description="Helical" evidence="20">
    <location>
        <begin position="20"/>
        <end position="36"/>
    </location>
</feature>
<evidence type="ECO:0000256" key="19">
    <source>
        <dbReference type="RuleBase" id="RU362091"/>
    </source>
</evidence>
<comment type="catalytic activity">
    <reaction evidence="13">
        <text>D-mannose(out) + Na(+)(out) = D-mannose(in) + Na(+)(in)</text>
        <dbReference type="Rhea" id="RHEA:72907"/>
        <dbReference type="ChEBI" id="CHEBI:4208"/>
        <dbReference type="ChEBI" id="CHEBI:29101"/>
    </reaction>
    <physiologicalReaction direction="left-to-right" evidence="13">
        <dbReference type="Rhea" id="RHEA:72908"/>
    </physiologicalReaction>
</comment>
<evidence type="ECO:0000256" key="5">
    <source>
        <dbReference type="ARBA" id="ARBA00022597"/>
    </source>
</evidence>
<evidence type="ECO:0000256" key="10">
    <source>
        <dbReference type="ARBA" id="ARBA00023136"/>
    </source>
</evidence>
<keyword evidence="6 20" id="KW-0812">Transmembrane</keyword>
<dbReference type="GO" id="GO:0016324">
    <property type="term" value="C:apical plasma membrane"/>
    <property type="evidence" value="ECO:0007669"/>
    <property type="project" value="UniProtKB-SubCell"/>
</dbReference>
<evidence type="ECO:0000256" key="7">
    <source>
        <dbReference type="ARBA" id="ARBA00022989"/>
    </source>
</evidence>
<evidence type="ECO:0000256" key="15">
    <source>
        <dbReference type="ARBA" id="ARBA00039217"/>
    </source>
</evidence>
<dbReference type="Pfam" id="PF00474">
    <property type="entry name" value="SSF"/>
    <property type="match status" value="1"/>
</dbReference>
<evidence type="ECO:0000313" key="21">
    <source>
        <dbReference type="EMBL" id="KAJ4944844.1"/>
    </source>
</evidence>
<feature type="transmembrane region" description="Helical" evidence="20">
    <location>
        <begin position="57"/>
        <end position="78"/>
    </location>
</feature>
<evidence type="ECO:0000256" key="9">
    <source>
        <dbReference type="ARBA" id="ARBA00023065"/>
    </source>
</evidence>
<reference evidence="21" key="1">
    <citation type="submission" date="2022-11" db="EMBL/GenBank/DDBJ databases">
        <title>Chromosome-level genome of Pogonophryne albipinna.</title>
        <authorList>
            <person name="Jo E."/>
        </authorList>
    </citation>
    <scope>NUCLEOTIDE SEQUENCE</scope>
    <source>
        <strain evidence="21">SGF0006</strain>
        <tissue evidence="21">Muscle</tissue>
    </source>
</reference>
<dbReference type="InterPro" id="IPR001734">
    <property type="entry name" value="Na/solute_symporter"/>
</dbReference>
<proteinExistence type="inferred from homology"/>
<protein>
    <recommendedName>
        <fullName evidence="15">Sodium/mannose cotransporter SLC5A10</fullName>
    </recommendedName>
    <alternativeName>
        <fullName evidence="16">Sodium/glucose cotransporter 5</fullName>
    </alternativeName>
    <alternativeName>
        <fullName evidence="17">Solute carrier family 5 member 10</fullName>
    </alternativeName>
</protein>
<keyword evidence="3" id="KW-0813">Transport</keyword>
<comment type="catalytic activity">
    <reaction evidence="14">
        <text>D-fructopyranose(out) + Na(+)(out) = D-fructopyranose(in) + Na(+)(in)</text>
        <dbReference type="Rhea" id="RHEA:72915"/>
        <dbReference type="ChEBI" id="CHEBI:29101"/>
        <dbReference type="ChEBI" id="CHEBI:37714"/>
    </reaction>
    <physiologicalReaction direction="left-to-right" evidence="14">
        <dbReference type="Rhea" id="RHEA:72916"/>
    </physiologicalReaction>
</comment>
<dbReference type="GO" id="GO:0005412">
    <property type="term" value="F:D-glucose:sodium symporter activity"/>
    <property type="evidence" value="ECO:0007669"/>
    <property type="project" value="TreeGrafter"/>
</dbReference>
<evidence type="ECO:0000256" key="6">
    <source>
        <dbReference type="ARBA" id="ARBA00022692"/>
    </source>
</evidence>
<comment type="similarity">
    <text evidence="2 19">Belongs to the sodium:solute symporter (SSF) (TC 2.A.21) family.</text>
</comment>
<organism evidence="21 22">
    <name type="scientific">Pogonophryne albipinna</name>
    <dbReference type="NCBI Taxonomy" id="1090488"/>
    <lineage>
        <taxon>Eukaryota</taxon>
        <taxon>Metazoa</taxon>
        <taxon>Chordata</taxon>
        <taxon>Craniata</taxon>
        <taxon>Vertebrata</taxon>
        <taxon>Euteleostomi</taxon>
        <taxon>Actinopterygii</taxon>
        <taxon>Neopterygii</taxon>
        <taxon>Teleostei</taxon>
        <taxon>Neoteleostei</taxon>
        <taxon>Acanthomorphata</taxon>
        <taxon>Eupercaria</taxon>
        <taxon>Perciformes</taxon>
        <taxon>Notothenioidei</taxon>
        <taxon>Pogonophryne</taxon>
    </lineage>
</organism>
<evidence type="ECO:0000256" key="2">
    <source>
        <dbReference type="ARBA" id="ARBA00006434"/>
    </source>
</evidence>
<comment type="caution">
    <text evidence="21">The sequence shown here is derived from an EMBL/GenBank/DDBJ whole genome shotgun (WGS) entry which is preliminary data.</text>
</comment>
<evidence type="ECO:0000256" key="17">
    <source>
        <dbReference type="ARBA" id="ARBA00042835"/>
    </source>
</evidence>
<evidence type="ECO:0000256" key="11">
    <source>
        <dbReference type="ARBA" id="ARBA00023180"/>
    </source>
</evidence>
<comment type="function">
    <text evidence="18">Electrogenic Na+-coupled sugar symporter that actively transports D-mannose or D-fructose at the plasma membrane, with a Na+ to sugar coupling ratio of 1:1. Transporter activity is driven by a transmembrane Na+ electrochemical gradient set by the Na+/K+ pump. Exclusively recognizes sugar substrates having a pyranose ring with an axial hydroxyl group on carbon 2. Has likely evolved to enable renal reabsorption of D-mannose, an important constituent of oligosaccharide chains of glycoproteins. Contributes to dietary D-fructose reabsorption from glomerular filtrate across the brush border of the kidney.</text>
</comment>
<keyword evidence="9" id="KW-0406">Ion transport</keyword>
<accession>A0AAD6BJU2</accession>
<feature type="transmembrane region" description="Helical" evidence="20">
    <location>
        <begin position="192"/>
        <end position="210"/>
    </location>
</feature>